<name>A0ABV8AZP4_9BACI</name>
<reference evidence="2" key="1">
    <citation type="journal article" date="2019" name="Int. J. Syst. Evol. Microbiol.">
        <title>The Global Catalogue of Microorganisms (GCM) 10K type strain sequencing project: providing services to taxonomists for standard genome sequencing and annotation.</title>
        <authorList>
            <consortium name="The Broad Institute Genomics Platform"/>
            <consortium name="The Broad Institute Genome Sequencing Center for Infectious Disease"/>
            <person name="Wu L."/>
            <person name="Ma J."/>
        </authorList>
    </citation>
    <scope>NUCLEOTIDE SEQUENCE [LARGE SCALE GENOMIC DNA]</scope>
    <source>
        <strain evidence="2">CCUG 61889</strain>
    </source>
</reference>
<gene>
    <name evidence="1" type="ORF">ACFOU2_02260</name>
</gene>
<evidence type="ECO:0000313" key="2">
    <source>
        <dbReference type="Proteomes" id="UP001595752"/>
    </source>
</evidence>
<accession>A0ABV8AZP4</accession>
<evidence type="ECO:0000313" key="1">
    <source>
        <dbReference type="EMBL" id="MFC3882411.1"/>
    </source>
</evidence>
<organism evidence="1 2">
    <name type="scientific">Bacillus songklensis</name>
    <dbReference type="NCBI Taxonomy" id="1069116"/>
    <lineage>
        <taxon>Bacteria</taxon>
        <taxon>Bacillati</taxon>
        <taxon>Bacillota</taxon>
        <taxon>Bacilli</taxon>
        <taxon>Bacillales</taxon>
        <taxon>Bacillaceae</taxon>
        <taxon>Bacillus</taxon>
    </lineage>
</organism>
<proteinExistence type="predicted"/>
<sequence length="79" mass="9304">MLKDNCKAREQDCDGQYHYVKRTDEQEEVNSQLLLCQMACHSKKTDEKHHVAAFDFKHRLFRLGSSSIAKLRKIYGFIN</sequence>
<keyword evidence="2" id="KW-1185">Reference proteome</keyword>
<comment type="caution">
    <text evidence="1">The sequence shown here is derived from an EMBL/GenBank/DDBJ whole genome shotgun (WGS) entry which is preliminary data.</text>
</comment>
<protein>
    <submittedName>
        <fullName evidence="1">Uncharacterized protein</fullName>
    </submittedName>
</protein>
<dbReference type="Proteomes" id="UP001595752">
    <property type="component" value="Unassembled WGS sequence"/>
</dbReference>
<dbReference type="EMBL" id="JBHRZT010000013">
    <property type="protein sequence ID" value="MFC3882411.1"/>
    <property type="molecule type" value="Genomic_DNA"/>
</dbReference>